<evidence type="ECO:0000256" key="1">
    <source>
        <dbReference type="SAM" id="Coils"/>
    </source>
</evidence>
<reference evidence="2 3" key="1">
    <citation type="journal article" date="2020" name="ISME J.">
        <title>Comparative genomics reveals insights into cyanobacterial evolution and habitat adaptation.</title>
        <authorList>
            <person name="Chen M.Y."/>
            <person name="Teng W.K."/>
            <person name="Zhao L."/>
            <person name="Hu C.X."/>
            <person name="Zhou Y.K."/>
            <person name="Han B.P."/>
            <person name="Song L.R."/>
            <person name="Shu W.S."/>
        </authorList>
    </citation>
    <scope>NUCLEOTIDE SEQUENCE [LARGE SCALE GENOMIC DNA]</scope>
    <source>
        <strain evidence="2 3">FACHB-130</strain>
    </source>
</reference>
<evidence type="ECO:0000313" key="2">
    <source>
        <dbReference type="EMBL" id="MBD2594666.1"/>
    </source>
</evidence>
<keyword evidence="3" id="KW-1185">Reference proteome</keyword>
<keyword evidence="1" id="KW-0175">Coiled coil</keyword>
<dbReference type="RefSeq" id="WP_190967518.1">
    <property type="nucleotide sequence ID" value="NZ_JACJTB010000009.1"/>
</dbReference>
<evidence type="ECO:0008006" key="4">
    <source>
        <dbReference type="Google" id="ProtNLM"/>
    </source>
</evidence>
<proteinExistence type="predicted"/>
<evidence type="ECO:0000313" key="3">
    <source>
        <dbReference type="Proteomes" id="UP000603457"/>
    </source>
</evidence>
<protein>
    <recommendedName>
        <fullName evidence="4">Chromosome partition protein Smc</fullName>
    </recommendedName>
</protein>
<dbReference type="Proteomes" id="UP000603457">
    <property type="component" value="Unassembled WGS sequence"/>
</dbReference>
<accession>A0ABR8FTT6</accession>
<name>A0ABR8FTT6_9NOSO</name>
<sequence length="254" mass="29220">MLPPSLRDSLTSLNQSIEETQSVITDLRLAINETENPIELRRYKSAIKRLKGYINEYLQEYQNLSQMFAANGQPIDVTMQQIPTQIQTLHTELQQLQNTVDQVNVKADRLVNEQKILYQSLTQIRYEFFSYYDTNEQRIIQTVVAALNQTQIELMRALLSSLDRVSESQMQQILSAIETRVLPTLPPATSEAVEIVKDSSLDIKHRLKVAIPLIPFIELESEFEWGTGMDLLAVVERVPGEIWKQVLAGLHRRR</sequence>
<dbReference type="EMBL" id="JACJTB010000009">
    <property type="protein sequence ID" value="MBD2594666.1"/>
    <property type="molecule type" value="Genomic_DNA"/>
</dbReference>
<feature type="coiled-coil region" evidence="1">
    <location>
        <begin position="40"/>
        <end position="113"/>
    </location>
</feature>
<organism evidence="2 3">
    <name type="scientific">Nostoc spongiaeforme FACHB-130</name>
    <dbReference type="NCBI Taxonomy" id="1357510"/>
    <lineage>
        <taxon>Bacteria</taxon>
        <taxon>Bacillati</taxon>
        <taxon>Cyanobacteriota</taxon>
        <taxon>Cyanophyceae</taxon>
        <taxon>Nostocales</taxon>
        <taxon>Nostocaceae</taxon>
        <taxon>Nostoc</taxon>
    </lineage>
</organism>
<gene>
    <name evidence="2" type="ORF">H6G74_10045</name>
</gene>
<comment type="caution">
    <text evidence="2">The sequence shown here is derived from an EMBL/GenBank/DDBJ whole genome shotgun (WGS) entry which is preliminary data.</text>
</comment>